<dbReference type="EMBL" id="SHMQ01000011">
    <property type="protein sequence ID" value="RZV39300.1"/>
    <property type="molecule type" value="Genomic_DNA"/>
</dbReference>
<name>A0A520XDM5_9DELT</name>
<evidence type="ECO:0000313" key="4">
    <source>
        <dbReference type="Proteomes" id="UP000322454"/>
    </source>
</evidence>
<dbReference type="PANTHER" id="PTHR32204">
    <property type="entry name" value="ATPASE RAVA"/>
    <property type="match status" value="1"/>
</dbReference>
<dbReference type="InterPro" id="IPR050513">
    <property type="entry name" value="RavA_ATPases"/>
</dbReference>
<dbReference type="Gene3D" id="3.40.50.300">
    <property type="entry name" value="P-loop containing nucleotide triphosphate hydrolases"/>
    <property type="match status" value="1"/>
</dbReference>
<proteinExistence type="predicted"/>
<feature type="domain" description="MoxR" evidence="2">
    <location>
        <begin position="12"/>
        <end position="191"/>
    </location>
</feature>
<sequence length="306" mass="34650">MNDNNAYTIADKINAIKDGLNVNFLERKNAVDMIVLSVISGKHSILIGGPGLAKTAVLKALACRIKGLKFFDFQMTPATKIEELLSCGGTGDSRSRNKNKIGIDNCDIALIDEFFKGHHSTLNSLLSIMNERIFYNGNSEPVKIPLISLFASSNERTDKSSDSNLLPLYDRFLFRMEILPVRSEENFKKLLGLKDGDIEKCEISKYGEEVFLQREDINILNKTAENIEISDEILNKMYLIREELKNKQVIVSDRRWRETVKILKTAAVLNKRSNVAAEDLKMLEPSLWTYYSDIRAVKNVVGRVLK</sequence>
<dbReference type="InterPro" id="IPR045427">
    <property type="entry name" value="MoxR"/>
</dbReference>
<organism evidence="3 4">
    <name type="scientific">Candidatus Acidulodesulfobacterium acidiphilum</name>
    <dbReference type="NCBI Taxonomy" id="2597224"/>
    <lineage>
        <taxon>Bacteria</taxon>
        <taxon>Deltaproteobacteria</taxon>
        <taxon>Candidatus Acidulodesulfobacterales</taxon>
        <taxon>Candidatus Acidulodesulfobacterium</taxon>
    </lineage>
</organism>
<feature type="domain" description="ATPase RavA-like AAA lid" evidence="1">
    <location>
        <begin position="232"/>
        <end position="301"/>
    </location>
</feature>
<dbReference type="InterPro" id="IPR041538">
    <property type="entry name" value="RavA-like_AAA_lid"/>
</dbReference>
<dbReference type="Pfam" id="PF20030">
    <property type="entry name" value="bpMoxR"/>
    <property type="match status" value="1"/>
</dbReference>
<dbReference type="Pfam" id="PF17868">
    <property type="entry name" value="AAA_lid_8"/>
    <property type="match status" value="1"/>
</dbReference>
<gene>
    <name evidence="3" type="ORF">EVJ48_05070</name>
</gene>
<dbReference type="SUPFAM" id="SSF52540">
    <property type="entry name" value="P-loop containing nucleoside triphosphate hydrolases"/>
    <property type="match status" value="1"/>
</dbReference>
<evidence type="ECO:0000259" key="2">
    <source>
        <dbReference type="Pfam" id="PF20030"/>
    </source>
</evidence>
<dbReference type="AlphaFoldDB" id="A0A520XDM5"/>
<comment type="caution">
    <text evidence="3">The sequence shown here is derived from an EMBL/GenBank/DDBJ whole genome shotgun (WGS) entry which is preliminary data.</text>
</comment>
<accession>A0A520XDM5</accession>
<evidence type="ECO:0000259" key="1">
    <source>
        <dbReference type="Pfam" id="PF17868"/>
    </source>
</evidence>
<dbReference type="Proteomes" id="UP000322454">
    <property type="component" value="Unassembled WGS sequence"/>
</dbReference>
<protein>
    <submittedName>
        <fullName evidence="3">MoxR family ATPase</fullName>
    </submittedName>
</protein>
<dbReference type="InterPro" id="IPR027417">
    <property type="entry name" value="P-loop_NTPase"/>
</dbReference>
<reference evidence="3 4" key="1">
    <citation type="submission" date="2019-01" db="EMBL/GenBank/DDBJ databases">
        <title>Insights into ecological role of a new deltaproteobacterial order Candidatus Sinidesulfobacterales (Sva0485) by metagenomics and metatranscriptomics.</title>
        <authorList>
            <person name="Tan S."/>
            <person name="Liu J."/>
            <person name="Fang Y."/>
            <person name="Hedlund B."/>
            <person name="Lian Z.-H."/>
            <person name="Huang L.-Y."/>
            <person name="Li J.-T."/>
            <person name="Huang L.-N."/>
            <person name="Li W.-J."/>
            <person name="Jiang H.-C."/>
            <person name="Dong H.-L."/>
            <person name="Shu W.-S."/>
        </authorList>
    </citation>
    <scope>NUCLEOTIDE SEQUENCE [LARGE SCALE GENOMIC DNA]</scope>
    <source>
        <strain evidence="3">AP4</strain>
    </source>
</reference>
<evidence type="ECO:0000313" key="3">
    <source>
        <dbReference type="EMBL" id="RZV39300.1"/>
    </source>
</evidence>
<dbReference type="PANTHER" id="PTHR32204:SF0">
    <property type="entry name" value="ATPASE RAVA"/>
    <property type="match status" value="1"/>
</dbReference>